<proteinExistence type="predicted"/>
<keyword evidence="1" id="KW-0472">Membrane</keyword>
<dbReference type="EMBL" id="MN738916">
    <property type="protein sequence ID" value="QHT31163.1"/>
    <property type="molecule type" value="Genomic_DNA"/>
</dbReference>
<keyword evidence="1" id="KW-0812">Transmembrane</keyword>
<organism evidence="3">
    <name type="scientific">viral metagenome</name>
    <dbReference type="NCBI Taxonomy" id="1070528"/>
    <lineage>
        <taxon>unclassified sequences</taxon>
        <taxon>metagenomes</taxon>
        <taxon>organismal metagenomes</taxon>
    </lineage>
</organism>
<dbReference type="InterPro" id="IPR012347">
    <property type="entry name" value="Ferritin-like"/>
</dbReference>
<keyword evidence="1" id="KW-1133">Transmembrane helix</keyword>
<sequence length="147" mass="17410">MRITHTMIVMFIGSFLIQYFLMSPIMVNSRIDITNNLGKVYISVFMSLLMIFLEVMMHDHQYKVFSTNTYIILVGLLSLFVYLYRNQIAIKDKQYLEGMIEHHSMGILTSNEILKKTDNYDVARLAKNIIQKQEYEIKDMREILKKL</sequence>
<accession>A0A6C0ERK8</accession>
<protein>
    <recommendedName>
        <fullName evidence="2">DUF305 domain-containing protein</fullName>
    </recommendedName>
</protein>
<evidence type="ECO:0000256" key="1">
    <source>
        <dbReference type="SAM" id="Phobius"/>
    </source>
</evidence>
<name>A0A6C0ERK8_9ZZZZ</name>
<dbReference type="AlphaFoldDB" id="A0A6C0ERK8"/>
<dbReference type="InterPro" id="IPR005183">
    <property type="entry name" value="DUF305_CopM-like"/>
</dbReference>
<dbReference type="Gene3D" id="1.20.1260.10">
    <property type="match status" value="1"/>
</dbReference>
<evidence type="ECO:0000259" key="2">
    <source>
        <dbReference type="Pfam" id="PF03713"/>
    </source>
</evidence>
<feature type="transmembrane region" description="Helical" evidence="1">
    <location>
        <begin position="64"/>
        <end position="84"/>
    </location>
</feature>
<feature type="transmembrane region" description="Helical" evidence="1">
    <location>
        <begin position="6"/>
        <end position="28"/>
    </location>
</feature>
<evidence type="ECO:0000313" key="3">
    <source>
        <dbReference type="EMBL" id="QHT31163.1"/>
    </source>
</evidence>
<feature type="domain" description="DUF305" evidence="2">
    <location>
        <begin position="91"/>
        <end position="144"/>
    </location>
</feature>
<reference evidence="3" key="1">
    <citation type="journal article" date="2020" name="Nature">
        <title>Giant virus diversity and host interactions through global metagenomics.</title>
        <authorList>
            <person name="Schulz F."/>
            <person name="Roux S."/>
            <person name="Paez-Espino D."/>
            <person name="Jungbluth S."/>
            <person name="Walsh D.A."/>
            <person name="Denef V.J."/>
            <person name="McMahon K.D."/>
            <person name="Konstantinidis K.T."/>
            <person name="Eloe-Fadrosh E.A."/>
            <person name="Kyrpides N.C."/>
            <person name="Woyke T."/>
        </authorList>
    </citation>
    <scope>NUCLEOTIDE SEQUENCE</scope>
    <source>
        <strain evidence="3">GVMAG-M-3300009155-2</strain>
    </source>
</reference>
<feature type="transmembrane region" description="Helical" evidence="1">
    <location>
        <begin position="40"/>
        <end position="58"/>
    </location>
</feature>
<dbReference type="Pfam" id="PF03713">
    <property type="entry name" value="DUF305"/>
    <property type="match status" value="1"/>
</dbReference>